<dbReference type="Pfam" id="PF00134">
    <property type="entry name" value="Cyclin_N"/>
    <property type="match status" value="1"/>
</dbReference>
<evidence type="ECO:0000256" key="19">
    <source>
        <dbReference type="ARBA" id="ARBA00023306"/>
    </source>
</evidence>
<dbReference type="GO" id="GO:0015074">
    <property type="term" value="P:DNA integration"/>
    <property type="evidence" value="ECO:0007669"/>
    <property type="project" value="UniProtKB-KW"/>
</dbReference>
<keyword evidence="4" id="KW-0808">Transferase</keyword>
<protein>
    <submittedName>
        <fullName evidence="26">Cyclin-like</fullName>
    </submittedName>
</protein>
<dbReference type="Pfam" id="PF03732">
    <property type="entry name" value="Retrotrans_gag"/>
    <property type="match status" value="1"/>
</dbReference>
<evidence type="ECO:0000313" key="26">
    <source>
        <dbReference type="EMBL" id="KAG7637566.1"/>
    </source>
</evidence>
<evidence type="ECO:0000256" key="21">
    <source>
        <dbReference type="SAM" id="Coils"/>
    </source>
</evidence>
<feature type="compositionally biased region" description="Polar residues" evidence="22">
    <location>
        <begin position="1"/>
        <end position="11"/>
    </location>
</feature>
<dbReference type="Pfam" id="PF02984">
    <property type="entry name" value="Cyclin_C"/>
    <property type="match status" value="1"/>
</dbReference>
<accession>A0A8T2FQB1</accession>
<dbReference type="CDD" id="cd01647">
    <property type="entry name" value="RT_LTR"/>
    <property type="match status" value="1"/>
</dbReference>
<keyword evidence="5" id="KW-0548">Nucleotidyltransferase</keyword>
<dbReference type="InterPro" id="IPR013763">
    <property type="entry name" value="Cyclin-like_dom"/>
</dbReference>
<organism evidence="26 27">
    <name type="scientific">Arabidopsis thaliana x Arabidopsis arenosa</name>
    <dbReference type="NCBI Taxonomy" id="1240361"/>
    <lineage>
        <taxon>Eukaryota</taxon>
        <taxon>Viridiplantae</taxon>
        <taxon>Streptophyta</taxon>
        <taxon>Embryophyta</taxon>
        <taxon>Tracheophyta</taxon>
        <taxon>Spermatophyta</taxon>
        <taxon>Magnoliopsida</taxon>
        <taxon>eudicotyledons</taxon>
        <taxon>Gunneridae</taxon>
        <taxon>Pentapetalae</taxon>
        <taxon>rosids</taxon>
        <taxon>malvids</taxon>
        <taxon>Brassicales</taxon>
        <taxon>Brassicaceae</taxon>
        <taxon>Camelineae</taxon>
        <taxon>Arabidopsis</taxon>
    </lineage>
</organism>
<evidence type="ECO:0000256" key="13">
    <source>
        <dbReference type="ARBA" id="ARBA00022918"/>
    </source>
</evidence>
<gene>
    <name evidence="26" type="ORF">ISN45_At02g020800</name>
</gene>
<dbReference type="PROSITE" id="PS00141">
    <property type="entry name" value="ASP_PROTEASE"/>
    <property type="match status" value="1"/>
</dbReference>
<dbReference type="PROSITE" id="PS50994">
    <property type="entry name" value="INTEGRASE"/>
    <property type="match status" value="1"/>
</dbReference>
<proteinExistence type="inferred from homology"/>
<dbReference type="PROSITE" id="PS50878">
    <property type="entry name" value="RT_POL"/>
    <property type="match status" value="1"/>
</dbReference>
<feature type="domain" description="Integrase catalytic" evidence="25">
    <location>
        <begin position="1165"/>
        <end position="1278"/>
    </location>
</feature>
<comment type="caution">
    <text evidence="26">The sequence shown here is derived from an EMBL/GenBank/DDBJ whole genome shotgun (WGS) entry which is preliminary data.</text>
</comment>
<dbReference type="FunFam" id="1.10.472.10:FF:000032">
    <property type="entry name" value="G2/mitotic-specific cyclin-1"/>
    <property type="match status" value="1"/>
</dbReference>
<dbReference type="InterPro" id="IPR050951">
    <property type="entry name" value="Retrovirus_Pol_polyprotein"/>
</dbReference>
<evidence type="ECO:0000256" key="12">
    <source>
        <dbReference type="ARBA" id="ARBA00022908"/>
    </source>
</evidence>
<dbReference type="Pfam" id="PF24626">
    <property type="entry name" value="SH3_Tf2-1"/>
    <property type="match status" value="1"/>
</dbReference>
<dbReference type="CDD" id="cd20511">
    <property type="entry name" value="CYCLIN_AtCycB-like_rpt2"/>
    <property type="match status" value="1"/>
</dbReference>
<dbReference type="InterPro" id="IPR000953">
    <property type="entry name" value="Chromo/chromo_shadow_dom"/>
</dbReference>
<keyword evidence="12" id="KW-0229">DNA integration</keyword>
<keyword evidence="14" id="KW-0239">DNA-directed DNA polymerase</keyword>
<dbReference type="InterPro" id="IPR005162">
    <property type="entry name" value="Retrotrans_gag_dom"/>
</dbReference>
<dbReference type="FunFam" id="3.10.10.10:FF:000007">
    <property type="entry name" value="Retrovirus-related Pol polyprotein from transposon 17.6-like Protein"/>
    <property type="match status" value="1"/>
</dbReference>
<evidence type="ECO:0000256" key="15">
    <source>
        <dbReference type="ARBA" id="ARBA00023125"/>
    </source>
</evidence>
<evidence type="ECO:0000256" key="16">
    <source>
        <dbReference type="ARBA" id="ARBA00023127"/>
    </source>
</evidence>
<keyword evidence="6" id="KW-0540">Nuclease</keyword>
<keyword evidence="8" id="KW-0064">Aspartyl protease</keyword>
<dbReference type="GO" id="GO:0051301">
    <property type="term" value="P:cell division"/>
    <property type="evidence" value="ECO:0007669"/>
    <property type="project" value="UniProtKB-KW"/>
</dbReference>
<dbReference type="GO" id="GO:0003887">
    <property type="term" value="F:DNA-directed DNA polymerase activity"/>
    <property type="evidence" value="ECO:0007669"/>
    <property type="project" value="UniProtKB-KW"/>
</dbReference>
<dbReference type="FunFam" id="1.10.472.10:FF:000001">
    <property type="entry name" value="G2/mitotic-specific cyclin"/>
    <property type="match status" value="1"/>
</dbReference>
<dbReference type="GO" id="GO:0046872">
    <property type="term" value="F:metal ion binding"/>
    <property type="evidence" value="ECO:0007669"/>
    <property type="project" value="UniProtKB-KW"/>
</dbReference>
<dbReference type="Pfam" id="PF17921">
    <property type="entry name" value="Integrase_H2C2"/>
    <property type="match status" value="1"/>
</dbReference>
<dbReference type="GO" id="GO:0004190">
    <property type="term" value="F:aspartic-type endopeptidase activity"/>
    <property type="evidence" value="ECO:0007669"/>
    <property type="project" value="UniProtKB-KW"/>
</dbReference>
<keyword evidence="13" id="KW-0695">RNA-directed DNA polymerase</keyword>
<keyword evidence="19" id="KW-0131">Cell cycle</keyword>
<name>A0A8T2FQB1_9BRAS</name>
<feature type="domain" description="Reverse transcriptase" evidence="24">
    <location>
        <begin position="641"/>
        <end position="820"/>
    </location>
</feature>
<keyword evidence="3" id="KW-0645">Protease</keyword>
<evidence type="ECO:0000256" key="20">
    <source>
        <dbReference type="RuleBase" id="RU000383"/>
    </source>
</evidence>
<dbReference type="Pfam" id="PF00078">
    <property type="entry name" value="RVT_1"/>
    <property type="match status" value="1"/>
</dbReference>
<dbReference type="InterPro" id="IPR004367">
    <property type="entry name" value="Cyclin_C-dom"/>
</dbReference>
<dbReference type="Pfam" id="PF00385">
    <property type="entry name" value="Chromo"/>
    <property type="match status" value="1"/>
</dbReference>
<keyword evidence="21" id="KW-0175">Coiled coil</keyword>
<dbReference type="CDD" id="cd20567">
    <property type="entry name" value="CYCLIN_AtCycB-like_rpt1"/>
    <property type="match status" value="1"/>
</dbReference>
<reference evidence="26 27" key="1">
    <citation type="submission" date="2020-12" db="EMBL/GenBank/DDBJ databases">
        <title>Concerted genomic and epigenomic changes stabilize Arabidopsis allopolyploids.</title>
        <authorList>
            <person name="Chen Z."/>
        </authorList>
    </citation>
    <scope>NUCLEOTIDE SEQUENCE [LARGE SCALE GENOMIC DNA]</scope>
    <source>
        <strain evidence="26">Allo738</strain>
        <tissue evidence="26">Leaf</tissue>
    </source>
</reference>
<keyword evidence="9" id="KW-0255">Endonuclease</keyword>
<dbReference type="Pfam" id="PF17919">
    <property type="entry name" value="RT_RNaseH_2"/>
    <property type="match status" value="1"/>
</dbReference>
<feature type="domain" description="Chromo" evidence="23">
    <location>
        <begin position="1422"/>
        <end position="1460"/>
    </location>
</feature>
<dbReference type="InterPro" id="IPR001584">
    <property type="entry name" value="Integrase_cat-core"/>
</dbReference>
<keyword evidence="17" id="KW-0233">DNA recombination</keyword>
<dbReference type="PROSITE" id="PS00292">
    <property type="entry name" value="CYCLINS"/>
    <property type="match status" value="1"/>
</dbReference>
<dbReference type="PROSITE" id="PS50013">
    <property type="entry name" value="CHROMO_2"/>
    <property type="match status" value="1"/>
</dbReference>
<dbReference type="PANTHER" id="PTHR37984:SF5">
    <property type="entry name" value="PROTEIN NYNRIN-LIKE"/>
    <property type="match status" value="1"/>
</dbReference>
<feature type="coiled-coil region" evidence="21">
    <location>
        <begin position="359"/>
        <end position="386"/>
    </location>
</feature>
<dbReference type="InterPro" id="IPR001969">
    <property type="entry name" value="Aspartic_peptidase_AS"/>
</dbReference>
<dbReference type="SMART" id="SM00298">
    <property type="entry name" value="CHROMO"/>
    <property type="match status" value="1"/>
</dbReference>
<keyword evidence="11" id="KW-0460">Magnesium</keyword>
<evidence type="ECO:0000256" key="17">
    <source>
        <dbReference type="ARBA" id="ARBA00023172"/>
    </source>
</evidence>
<feature type="region of interest" description="Disordered" evidence="22">
    <location>
        <begin position="303"/>
        <end position="340"/>
    </location>
</feature>
<dbReference type="EMBL" id="JAEFBK010000002">
    <property type="protein sequence ID" value="KAG7637566.1"/>
    <property type="molecule type" value="Genomic_DNA"/>
</dbReference>
<dbReference type="GO" id="GO:0003677">
    <property type="term" value="F:DNA binding"/>
    <property type="evidence" value="ECO:0007669"/>
    <property type="project" value="UniProtKB-KW"/>
</dbReference>
<dbReference type="GO" id="GO:0003964">
    <property type="term" value="F:RNA-directed DNA polymerase activity"/>
    <property type="evidence" value="ECO:0007669"/>
    <property type="project" value="UniProtKB-KW"/>
</dbReference>
<keyword evidence="2" id="KW-0132">Cell division</keyword>
<dbReference type="InterPro" id="IPR023780">
    <property type="entry name" value="Chromo_domain"/>
</dbReference>
<evidence type="ECO:0000256" key="5">
    <source>
        <dbReference type="ARBA" id="ARBA00022695"/>
    </source>
</evidence>
<evidence type="ECO:0000256" key="9">
    <source>
        <dbReference type="ARBA" id="ARBA00022759"/>
    </source>
</evidence>
<keyword evidence="27" id="KW-1185">Reference proteome</keyword>
<dbReference type="CDD" id="cd09274">
    <property type="entry name" value="RNase_HI_RT_Ty3"/>
    <property type="match status" value="1"/>
</dbReference>
<evidence type="ECO:0000256" key="11">
    <source>
        <dbReference type="ARBA" id="ARBA00022842"/>
    </source>
</evidence>
<dbReference type="CDD" id="cd00303">
    <property type="entry name" value="retropepsin_like"/>
    <property type="match status" value="1"/>
</dbReference>
<keyword evidence="15" id="KW-0238">DNA-binding</keyword>
<dbReference type="FunFam" id="3.30.70.270:FF:000020">
    <property type="entry name" value="Transposon Tf2-6 polyprotein-like Protein"/>
    <property type="match status" value="1"/>
</dbReference>
<dbReference type="InterPro" id="IPR048258">
    <property type="entry name" value="Cyclins_cyclin-box"/>
</dbReference>
<evidence type="ECO:0000256" key="4">
    <source>
        <dbReference type="ARBA" id="ARBA00022679"/>
    </source>
</evidence>
<dbReference type="SMART" id="SM01332">
    <property type="entry name" value="Cyclin_C"/>
    <property type="match status" value="1"/>
</dbReference>
<evidence type="ECO:0000313" key="27">
    <source>
        <dbReference type="Proteomes" id="UP000694240"/>
    </source>
</evidence>
<evidence type="ECO:0000259" key="25">
    <source>
        <dbReference type="PROSITE" id="PS50994"/>
    </source>
</evidence>
<evidence type="ECO:0000256" key="6">
    <source>
        <dbReference type="ARBA" id="ARBA00022722"/>
    </source>
</evidence>
<dbReference type="SMART" id="SM00385">
    <property type="entry name" value="CYCLIN"/>
    <property type="match status" value="2"/>
</dbReference>
<keyword evidence="16 20" id="KW-0195">Cyclin</keyword>
<comment type="similarity">
    <text evidence="1">Belongs to the cyclin family. Cyclin AB subfamily.</text>
</comment>
<keyword evidence="18" id="KW-0511">Multifunctional enzyme</keyword>
<dbReference type="PANTHER" id="PTHR37984">
    <property type="entry name" value="PROTEIN CBG26694"/>
    <property type="match status" value="1"/>
</dbReference>
<keyword evidence="7" id="KW-0479">Metal-binding</keyword>
<evidence type="ECO:0000256" key="18">
    <source>
        <dbReference type="ARBA" id="ARBA00023268"/>
    </source>
</evidence>
<evidence type="ECO:0000259" key="24">
    <source>
        <dbReference type="PROSITE" id="PS50878"/>
    </source>
</evidence>
<evidence type="ECO:0000259" key="23">
    <source>
        <dbReference type="PROSITE" id="PS50013"/>
    </source>
</evidence>
<evidence type="ECO:0000256" key="14">
    <source>
        <dbReference type="ARBA" id="ARBA00022932"/>
    </source>
</evidence>
<dbReference type="InterPro" id="IPR000477">
    <property type="entry name" value="RT_dom"/>
</dbReference>
<dbReference type="InterPro" id="IPR006671">
    <property type="entry name" value="Cyclin_N"/>
</dbReference>
<dbReference type="Proteomes" id="UP000694240">
    <property type="component" value="Chromosome 2"/>
</dbReference>
<dbReference type="InterPro" id="IPR056924">
    <property type="entry name" value="SH3_Tf2-1"/>
</dbReference>
<dbReference type="InterPro" id="IPR041588">
    <property type="entry name" value="Integrase_H2C2"/>
</dbReference>
<evidence type="ECO:0000256" key="7">
    <source>
        <dbReference type="ARBA" id="ARBA00022723"/>
    </source>
</evidence>
<dbReference type="GO" id="GO:0004519">
    <property type="term" value="F:endonuclease activity"/>
    <property type="evidence" value="ECO:0007669"/>
    <property type="project" value="UniProtKB-KW"/>
</dbReference>
<sequence>MAISESRQTTPELEARVIPDTPQTTESPEQREARCDREMQLLRESVKATSDSVKATNETVNSLTQLMQCLVYGDNRGTPPLRFSSPIALGGLQTPGNTSASADPTRQERILPYNNPRTDEGLLPSPKVAPRVEFAQQRVDNAYKTVELPLYEGGNPDDWLFQIEKCFERNGTPEYAKLEEALTCLRGSAIRWWRQAKFRERITNWVEFQERVLIRFKPCRGETALDLLLNITQTGTVEEYRERFEEITVELPHVSDAVLESAFLKGLKKKIRDQVKLSRPKDIYDMIEIAKLVESQEKEGFQRPFTKPSYNSPYVPSSKPLSPGFAKGNDTNTLRRPASGGPNPCRFCGDKWFPGHRCKQKLKCMAIEEENELEAMMEEEPNEQNETAETAEEKEDLVGLELHSMAGLTGEKSMKIRGRIIGKEVVVLVDSGATRNFISERVVQELQLHITENNGFGVVVAGGEIRRGRGKCEGVILEVQGVEIMEDFLVFDLGESTDVVMGYSWLATLGDTRVNWDLRRLSWKIGSRWVTITGDPALSKSQISLQSMERVIRRQGDVYLLELTSLFEQESGQKKGVYEEEVKAVVQQYEEVFEMPKGLPPKRDREHAITLQEGTPPVNCRPYRYSFLQKNEIERLVQEMLEARVIQPSISPYSSPVLLVKKKDGGWRFCVDYRALNKVTIPDRYPVPVIEELLDELKGARVFSKLDLKSGFHQIRVKSSDVEKTAFRTHQGHYEFLVMPFGLTNAPSTFQSVMNDLFRPYLRKFVLVFFDDVLVYIPDLETHLKHLEVVLQLLRSQQFYVNAKKCSFGLKEVAYLGHVISESGVAADPEKVSAMLNWHKPKTVTELRGFLGLTGYYRKFVRNYGQIARPLTELLQKNGFKWTERAEAAFEALKAAVSNLPVLALPDFHQPFTIETDASGVGIGAVLTQEKRPIAFYSQAFSPKGRIKSVYERELLAIVKAVSKWKHYLTGQQFIIRTDQRSLRHLLEQKSVSTIQQRWAAKLLGLNYKIEYKPGAQNRVADALSRKPPVGELLQITLLAPLSLNKDELKEQQRGDPCLGPLILKLERGEGDPSDYELEQGLLYKNGRMAIPANSSFVPRLLEQFHSSAIGGHEGALKTYKRLMQEVHWRGMRKDVIKFIRHCQECQENKLNKYSHFVPLKHPFTAKVVAEAYIREVVRLHGFPETVVSDRDKVFLSHFWTELFKLQGVSLHRSSAYHPQTDGQTEVVNRCLETYLRCFTNRKPTQWAQWLPWAEYWYNTSYHSSIKNTPFFVVYGREPPKLLRYGDVPTANANVEELLKDRDSLLVELRENLEVAQATMQKEANKHRREVEFAIGDKVYLKLRPYRQVSVARRRNEKLSQRYFGPYQVIARVGRVAYKLELPPESRIHPVFHVSQLKAALPTSKVTQDIPPILSPSLEWDTEPEELLDHRKSEKGETEVRVQWKGLPFFESTWEPLSLLLEQFPDCNLEDKVISLRGIEKKKLGFYLLFLREAKEIFDSERVASGWVEAGTGKSRLRDFFSSLLTSLGGALLQITEEDQQQGSDIMASSRVSDLPHQRGIAGEIKPKNVAGHGRQNRKVLGDIGNLVTGRDVATGKDVAKKAKQPQQQTKAEVIVISPDENEKCKPHFSRRTHIRGTKTFTATLRARSKAASGLKDAVIDIDAVDANNELAAVEYVEDIFKFYRTVEEEGGIKDYIGSQPEINEKMRSILIDWLVDVHRKFELMPETLYLTINLVDRFLSLTMVHRRELQLLGLGAMLIACKYEEIWAPEVNDFVCISDNAYNRKQVLAMEKSILGQVEWYITVPTPYVFLARYVKAAVPCDAEMEKLVFYLAELGLMQYPIVVLNRPSMLAASAVYAARQILKKTPFWTETLKHHTGYSEDEIMEHAKMLMKLRDSASESKLIAVFKKYSVSENAEVALLPSLDDFSVSCA</sequence>
<dbReference type="GO" id="GO:0006310">
    <property type="term" value="P:DNA recombination"/>
    <property type="evidence" value="ECO:0007669"/>
    <property type="project" value="UniProtKB-KW"/>
</dbReference>
<evidence type="ECO:0000256" key="1">
    <source>
        <dbReference type="ARBA" id="ARBA00006955"/>
    </source>
</evidence>
<evidence type="ECO:0000256" key="10">
    <source>
        <dbReference type="ARBA" id="ARBA00022801"/>
    </source>
</evidence>
<evidence type="ECO:0000256" key="22">
    <source>
        <dbReference type="SAM" id="MobiDB-lite"/>
    </source>
</evidence>
<keyword evidence="10" id="KW-0378">Hydrolase</keyword>
<dbReference type="Pfam" id="PF13975">
    <property type="entry name" value="gag-asp_proteas"/>
    <property type="match status" value="1"/>
</dbReference>
<dbReference type="InterPro" id="IPR041577">
    <property type="entry name" value="RT_RNaseH_2"/>
</dbReference>
<evidence type="ECO:0000256" key="3">
    <source>
        <dbReference type="ARBA" id="ARBA00022670"/>
    </source>
</evidence>
<dbReference type="GO" id="GO:0010332">
    <property type="term" value="P:response to gamma radiation"/>
    <property type="evidence" value="ECO:0007669"/>
    <property type="project" value="UniProtKB-ARBA"/>
</dbReference>
<feature type="region of interest" description="Disordered" evidence="22">
    <location>
        <begin position="1"/>
        <end position="33"/>
    </location>
</feature>
<evidence type="ECO:0000256" key="2">
    <source>
        <dbReference type="ARBA" id="ARBA00022618"/>
    </source>
</evidence>
<dbReference type="GO" id="GO:0006508">
    <property type="term" value="P:proteolysis"/>
    <property type="evidence" value="ECO:0007669"/>
    <property type="project" value="UniProtKB-KW"/>
</dbReference>
<evidence type="ECO:0000256" key="8">
    <source>
        <dbReference type="ARBA" id="ARBA00022750"/>
    </source>
</evidence>